<feature type="compositionally biased region" description="Pro residues" evidence="1">
    <location>
        <begin position="86"/>
        <end position="106"/>
    </location>
</feature>
<dbReference type="EMBL" id="CAXAMM010000647">
    <property type="protein sequence ID" value="CAK8988331.1"/>
    <property type="molecule type" value="Genomic_DNA"/>
</dbReference>
<feature type="region of interest" description="Disordered" evidence="1">
    <location>
        <begin position="1"/>
        <end position="106"/>
    </location>
</feature>
<proteinExistence type="predicted"/>
<evidence type="ECO:0000313" key="2">
    <source>
        <dbReference type="EMBL" id="CAK8988331.1"/>
    </source>
</evidence>
<evidence type="ECO:0000313" key="3">
    <source>
        <dbReference type="Proteomes" id="UP001642464"/>
    </source>
</evidence>
<evidence type="ECO:0000256" key="1">
    <source>
        <dbReference type="SAM" id="MobiDB-lite"/>
    </source>
</evidence>
<comment type="caution">
    <text evidence="2">The sequence shown here is derived from an EMBL/GenBank/DDBJ whole genome shotgun (WGS) entry which is preliminary data.</text>
</comment>
<feature type="compositionally biased region" description="Low complexity" evidence="1">
    <location>
        <begin position="7"/>
        <end position="16"/>
    </location>
</feature>
<feature type="region of interest" description="Disordered" evidence="1">
    <location>
        <begin position="677"/>
        <end position="705"/>
    </location>
</feature>
<dbReference type="Pfam" id="PF11913">
    <property type="entry name" value="DUF3431"/>
    <property type="match status" value="1"/>
</dbReference>
<accession>A0ABP0HDL9</accession>
<reference evidence="2 3" key="1">
    <citation type="submission" date="2024-02" db="EMBL/GenBank/DDBJ databases">
        <authorList>
            <person name="Chen Y."/>
            <person name="Shah S."/>
            <person name="Dougan E. K."/>
            <person name="Thang M."/>
            <person name="Chan C."/>
        </authorList>
    </citation>
    <scope>NUCLEOTIDE SEQUENCE [LARGE SCALE GENOMIC DNA]</scope>
</reference>
<name>A0ABP0HDL9_9DINO</name>
<protein>
    <submittedName>
        <fullName evidence="2">Uncharacterized protein</fullName>
    </submittedName>
</protein>
<dbReference type="InterPro" id="IPR021838">
    <property type="entry name" value="DUF3431"/>
</dbReference>
<gene>
    <name evidence="2" type="ORF">SCF082_LOCUS1346</name>
</gene>
<feature type="region of interest" description="Disordered" evidence="1">
    <location>
        <begin position="139"/>
        <end position="170"/>
    </location>
</feature>
<keyword evidence="3" id="KW-1185">Reference proteome</keyword>
<feature type="compositionally biased region" description="Basic and acidic residues" evidence="1">
    <location>
        <begin position="68"/>
        <end position="79"/>
    </location>
</feature>
<organism evidence="2 3">
    <name type="scientific">Durusdinium trenchii</name>
    <dbReference type="NCBI Taxonomy" id="1381693"/>
    <lineage>
        <taxon>Eukaryota</taxon>
        <taxon>Sar</taxon>
        <taxon>Alveolata</taxon>
        <taxon>Dinophyceae</taxon>
        <taxon>Suessiales</taxon>
        <taxon>Symbiodiniaceae</taxon>
        <taxon>Durusdinium</taxon>
    </lineage>
</organism>
<sequence>MADQPLPSKAMPAAVKPKAKPPPAALQRQMLNASARWDDNSSVSSWVRLEEETSAAALSQTLDGVSEEADRPTDQEAHQPKGPVVNIPPPPPVPQSSAVPQPPQPAAPAVQAAQSIVDHAHEFPASRRLRRQQEAAARRGRRAFRRGQMTPADLARNPLNSQLPGHLSQIGSNEGERSILILDNRDNRVQSPFQGWLIDEVLTNALSYVNVKSDRSSVRTPSTGYHFNIFMVRTLDGVKVTLCGSATCYSSVPCARWDALTGDVLSHAAFQPFRWPPMTESSPTWVDVKIKLEGHLLVHLELRGYRSDHDMAIQLWHVADAIHTILSETVFIPSVVVTVFQGWRVIACSFEVGGRLYACSEGGVVVALDFPLCHFECRFVATSSPDSFGADADRLEMRFLSASDRIDVAVSSAAIPPSWLAFSRVSGPTLIRSASWGREHGARVECPDQALQFAQLAAVHAHWTAKTEATTAEETGPRISAIAVESNAMNAHLVSESPFFKKERVIVKAEALALQSHDPLDEVLATVMPPLVDGPAVRSAEVAPKLAPALLGPSTTAGAASVPNPVSSAVPSVTAPGQAPAAGSWMGGTLAPSRRSLEQRRADALDHSAMTPQAFVESGNELMLEQFWTLATSVEKAYFESTAVQLGFGLCEAVSAPPGPRPLDSLRKRAAIANLSKPAISQPKKSKKSSAEPSSSSTPLLDREKSEKKKWAARLEDIGLRAGAHAKLFSEFQLGPELSAAEKIQLRNLVLVSGAHRTMACHITTFERFERWASAFDWEFYPLSIDKVVKYGLFLNDRLCGPSVLPTLRASVKWVCARLAIDPPNFEDHRFLALQSSVISDRAKTLKEAVPVPIEVVSVLEAVVLDAAQGDVTRVFIWWILCMIFASLRFDDAIHVVPIELEMREEGLFGISWQTKVERKRVGTRFAVPKIGFAHSDWLEVGWSLFTDKFISDRDYWIPEVGSRDLFKDEPPTFARTLQWFKYLARKSIDEAVGLDMTVRVESALTINKLTMHSCRVTLLDAAVHAGRSTEEIGLQANWKNPGACSFGNTVLSNCCASQSYPNLVAPKDDMLACDSGEDFQLLGAIEVHCEVLGFSDALEVLDQRAADEILASTDSTIEFLWCELGKLVDYVLGVVVVVAGEISWLKRCGSAEVEVDEVGAIPAAPGAAGCGEESFAGLQQATEEFYTSGVVNVNLLINMGTVLRAAAASGWHQLAATCAPGVLQTLLLRQEERLFVDREEQVGLEDIYQDILHKILHEGDDPSASILAETPSWPLQHGYQRVRELRRRSGDPHTQTVDFVLCFCSVARSPGGGYPLVEDELGWLAEVLAPQAARYRSHTRIFVKEKCGDAAAPGFEELLSQTLQHFAHVVQVHLVEDALRADDATAYLDHLSGPFYDDLADWTFFLHADAPEHVHPFRLLEEVLSAARQGALDANFPFLYLSHNYLDLGTSVHTWDNFASPKLWRRLFSSSLAPPREAVKGYCCVQFLVPRNRALLRPKEWYANAFAYFASESSYFDLFPHGHFVTWQDLTCRAPAQLWMPWWHVVFGEELACPERHQDPRLPLFIQLRSIPPDRIQCC</sequence>
<dbReference type="Proteomes" id="UP001642464">
    <property type="component" value="Unassembled WGS sequence"/>
</dbReference>